<reference evidence="4" key="3">
    <citation type="journal article" date="2014" name="Nature">
        <title>Elephant shark genome provides unique insights into gnathostome evolution.</title>
        <authorList>
            <consortium name="International Elephant Shark Genome Sequencing Consortium"/>
            <person name="Venkatesh B."/>
            <person name="Lee A.P."/>
            <person name="Ravi V."/>
            <person name="Maurya A.K."/>
            <person name="Lian M.M."/>
            <person name="Swann J.B."/>
            <person name="Ohta Y."/>
            <person name="Flajnik M.F."/>
            <person name="Sutoh Y."/>
            <person name="Kasahara M."/>
            <person name="Hoon S."/>
            <person name="Gangu V."/>
            <person name="Roy S.W."/>
            <person name="Irimia M."/>
            <person name="Korzh V."/>
            <person name="Kondrychyn I."/>
            <person name="Lim Z.W."/>
            <person name="Tay B.H."/>
            <person name="Tohari S."/>
            <person name="Kong K.W."/>
            <person name="Ho S."/>
            <person name="Lorente-Galdos B."/>
            <person name="Quilez J."/>
            <person name="Marques-Bonet T."/>
            <person name="Raney B.J."/>
            <person name="Ingham P.W."/>
            <person name="Tay A."/>
            <person name="Hillier L.W."/>
            <person name="Minx P."/>
            <person name="Boehm T."/>
            <person name="Wilson R.K."/>
            <person name="Brenner S."/>
            <person name="Warren W.C."/>
        </authorList>
    </citation>
    <scope>NUCLEOTIDE SEQUENCE [LARGE SCALE GENOMIC DNA]</scope>
</reference>
<reference evidence="4" key="2">
    <citation type="journal article" date="2007" name="PLoS Biol.">
        <title>Survey sequencing and comparative analysis of the elephant shark (Callorhinchus milii) genome.</title>
        <authorList>
            <person name="Venkatesh B."/>
            <person name="Kirkness E.F."/>
            <person name="Loh Y.H."/>
            <person name="Halpern A.L."/>
            <person name="Lee A.P."/>
            <person name="Johnson J."/>
            <person name="Dandona N."/>
            <person name="Viswanathan L.D."/>
            <person name="Tay A."/>
            <person name="Venter J.C."/>
            <person name="Strausberg R.L."/>
            <person name="Brenner S."/>
        </authorList>
    </citation>
    <scope>NUCLEOTIDE SEQUENCE [LARGE SCALE GENOMIC DNA]</scope>
</reference>
<reference evidence="4" key="1">
    <citation type="journal article" date="2006" name="Science">
        <title>Ancient noncoding elements conserved in the human genome.</title>
        <authorList>
            <person name="Venkatesh B."/>
            <person name="Kirkness E.F."/>
            <person name="Loh Y.H."/>
            <person name="Halpern A.L."/>
            <person name="Lee A.P."/>
            <person name="Johnson J."/>
            <person name="Dandona N."/>
            <person name="Viswanathan L.D."/>
            <person name="Tay A."/>
            <person name="Venter J.C."/>
            <person name="Strausberg R.L."/>
            <person name="Brenner S."/>
        </authorList>
    </citation>
    <scope>NUCLEOTIDE SEQUENCE [LARGE SCALE GENOMIC DNA]</scope>
</reference>
<dbReference type="Ensembl" id="ENSCMIT00000014391.1">
    <property type="protein sequence ID" value="ENSCMIP00000014086.1"/>
    <property type="gene ID" value="ENSCMIG00000007020.1"/>
</dbReference>
<dbReference type="SUPFAM" id="SSF52058">
    <property type="entry name" value="L domain-like"/>
    <property type="match status" value="1"/>
</dbReference>
<dbReference type="Gene3D" id="3.80.10.10">
    <property type="entry name" value="Ribonuclease Inhibitor"/>
    <property type="match status" value="1"/>
</dbReference>
<protein>
    <submittedName>
        <fullName evidence="3">Leucine rich repeat containing 61</fullName>
    </submittedName>
</protein>
<dbReference type="InterPro" id="IPR001611">
    <property type="entry name" value="Leu-rich_rpt"/>
</dbReference>
<dbReference type="GO" id="GO:0036158">
    <property type="term" value="P:outer dynein arm assembly"/>
    <property type="evidence" value="ECO:0007669"/>
    <property type="project" value="TreeGrafter"/>
</dbReference>
<evidence type="ECO:0000313" key="4">
    <source>
        <dbReference type="Proteomes" id="UP000314986"/>
    </source>
</evidence>
<reference evidence="3" key="5">
    <citation type="submission" date="2025-09" db="UniProtKB">
        <authorList>
            <consortium name="Ensembl"/>
        </authorList>
    </citation>
    <scope>IDENTIFICATION</scope>
</reference>
<dbReference type="GeneTree" id="ENSGT00390000006479"/>
<dbReference type="AlphaFoldDB" id="A0A4W3HDX6"/>
<keyword evidence="2" id="KW-0677">Repeat</keyword>
<dbReference type="PANTHER" id="PTHR18849:SF8">
    <property type="entry name" value="LEUCINE-RICH REPEAT-CONTAINING PROTEIN 61"/>
    <property type="match status" value="1"/>
</dbReference>
<keyword evidence="4" id="KW-1185">Reference proteome</keyword>
<dbReference type="STRING" id="7868.ENSCMIP00000014086"/>
<organism evidence="3 4">
    <name type="scientific">Callorhinchus milii</name>
    <name type="common">Ghost shark</name>
    <dbReference type="NCBI Taxonomy" id="7868"/>
    <lineage>
        <taxon>Eukaryota</taxon>
        <taxon>Metazoa</taxon>
        <taxon>Chordata</taxon>
        <taxon>Craniata</taxon>
        <taxon>Vertebrata</taxon>
        <taxon>Chondrichthyes</taxon>
        <taxon>Holocephali</taxon>
        <taxon>Chimaeriformes</taxon>
        <taxon>Callorhinchidae</taxon>
        <taxon>Callorhinchus</taxon>
    </lineage>
</organism>
<evidence type="ECO:0000256" key="1">
    <source>
        <dbReference type="ARBA" id="ARBA00022614"/>
    </source>
</evidence>
<reference evidence="3" key="4">
    <citation type="submission" date="2025-08" db="UniProtKB">
        <authorList>
            <consortium name="Ensembl"/>
        </authorList>
    </citation>
    <scope>IDENTIFICATION</scope>
</reference>
<evidence type="ECO:0000313" key="3">
    <source>
        <dbReference type="Ensembl" id="ENSCMIP00000014086.1"/>
    </source>
</evidence>
<dbReference type="PROSITE" id="PS51450">
    <property type="entry name" value="LRR"/>
    <property type="match status" value="3"/>
</dbReference>
<keyword evidence="1" id="KW-0433">Leucine-rich repeat</keyword>
<dbReference type="Proteomes" id="UP000314986">
    <property type="component" value="Unassembled WGS sequence"/>
</dbReference>
<dbReference type="GO" id="GO:0005737">
    <property type="term" value="C:cytoplasm"/>
    <property type="evidence" value="ECO:0007669"/>
    <property type="project" value="TreeGrafter"/>
</dbReference>
<dbReference type="Pfam" id="PF14580">
    <property type="entry name" value="LRR_9"/>
    <property type="match status" value="1"/>
</dbReference>
<evidence type="ECO:0000256" key="2">
    <source>
        <dbReference type="ARBA" id="ARBA00022737"/>
    </source>
</evidence>
<dbReference type="InParanoid" id="A0A4W3HDX6"/>
<sequence length="247" mass="27629">MEPEKENVKITAELLKSRTGEFDLESILFLKLNNLRICNLGCIGECVNLERLDLSGNEISNLAPLASLKLLTVLNLSANRIINLDPLSSCENLQSINLAGNLISSVDALRSLIYLKNLESIRLQDKICNFSNPICMNTAYRSTVLELFPNIKVLDGERVSGRGSDLYQLCKDIDASLKGFYNNDLTCELLGPKRWVEKDYWEFKPVLSTAIADATKKFYDVVKECRQLNSTAADAIAVTKRTLNTMN</sequence>
<dbReference type="PANTHER" id="PTHR18849">
    <property type="entry name" value="LEUCINE RICH REPEAT PROTEIN"/>
    <property type="match status" value="1"/>
</dbReference>
<accession>A0A4W3HDX6</accession>
<dbReference type="OMA" id="YWESWPT"/>
<name>A0A4W3HDX6_CALMI</name>
<proteinExistence type="predicted"/>
<dbReference type="InterPro" id="IPR032675">
    <property type="entry name" value="LRR_dom_sf"/>
</dbReference>